<dbReference type="InterPro" id="IPR004314">
    <property type="entry name" value="Neprosin"/>
</dbReference>
<dbReference type="PANTHER" id="PTHR31589">
    <property type="entry name" value="PROTEIN, PUTATIVE (DUF239)-RELATED-RELATED"/>
    <property type="match status" value="1"/>
</dbReference>
<proteinExistence type="predicted"/>
<dbReference type="InterPro" id="IPR053168">
    <property type="entry name" value="Glutamic_endopeptidase"/>
</dbReference>
<sequence length="333" mass="37838">MYVRNHIVTVSFIGTQLPIQMGGDYVVIPILLCYLYRTCQLTLVDSIDVDGNLTMDEENTTILRPKSFDFPWRANIKNEGSGIISHYAMWHTKPGKFYGLRAEMSIWASPNQENSQESGASLQIYCPDGGNYNLIEAGFHISPSLYRNKDIRFFTYWTKDLKSRGCYNLQCPGFVSASGANLVPGQAIVPPSMYGKQDYYVRLSLNQDPNSEDWVVYRHDLEKPSLLGHFPKKLCPGTPRIQALTGFVNYLKNAHGPPMGSGHFPDHYDHDNKKSAYFKHIRYYNPNGHSYNPFGVPMVKLVDRLDCYRANDFVLDYKRGYMFNYGGPSGCVG</sequence>
<dbReference type="Gene3D" id="3.90.1320.10">
    <property type="entry name" value="Outer-capsid protein sigma 3, large lobe"/>
    <property type="match status" value="1"/>
</dbReference>
<reference evidence="3" key="1">
    <citation type="journal article" date="2014" name="Science">
        <title>Ancient hybridizations among the ancestral genomes of bread wheat.</title>
        <authorList>
            <consortium name="International Wheat Genome Sequencing Consortium,"/>
            <person name="Marcussen T."/>
            <person name="Sandve S.R."/>
            <person name="Heier L."/>
            <person name="Spannagl M."/>
            <person name="Pfeifer M."/>
            <person name="Jakobsen K.S."/>
            <person name="Wulff B.B."/>
            <person name="Steuernagel B."/>
            <person name="Mayer K.F."/>
            <person name="Olsen O.A."/>
        </authorList>
    </citation>
    <scope>NUCLEOTIDE SEQUENCE [LARGE SCALE GENOMIC DNA]</scope>
    <source>
        <strain evidence="3">cv. AL8/78</strain>
    </source>
</reference>
<organism evidence="2 3">
    <name type="scientific">Aegilops tauschii subsp. strangulata</name>
    <name type="common">Goatgrass</name>
    <dbReference type="NCBI Taxonomy" id="200361"/>
    <lineage>
        <taxon>Eukaryota</taxon>
        <taxon>Viridiplantae</taxon>
        <taxon>Streptophyta</taxon>
        <taxon>Embryophyta</taxon>
        <taxon>Tracheophyta</taxon>
        <taxon>Spermatophyta</taxon>
        <taxon>Magnoliopsida</taxon>
        <taxon>Liliopsida</taxon>
        <taxon>Poales</taxon>
        <taxon>Poaceae</taxon>
        <taxon>BOP clade</taxon>
        <taxon>Pooideae</taxon>
        <taxon>Triticodae</taxon>
        <taxon>Triticeae</taxon>
        <taxon>Triticinae</taxon>
        <taxon>Aegilops</taxon>
    </lineage>
</organism>
<evidence type="ECO:0000313" key="3">
    <source>
        <dbReference type="Proteomes" id="UP000015105"/>
    </source>
</evidence>
<dbReference type="EnsemblPlants" id="AET1Gv20010500.1">
    <property type="protein sequence ID" value="AET1Gv20010500.1"/>
    <property type="gene ID" value="AET1Gv20010500"/>
</dbReference>
<keyword evidence="3" id="KW-1185">Reference proteome</keyword>
<dbReference type="AlphaFoldDB" id="A0A452XIE0"/>
<dbReference type="PANTHER" id="PTHR31589:SF59">
    <property type="entry name" value="NEPROSIN DOMAIN-CONTAINING PROTEIN"/>
    <property type="match status" value="1"/>
</dbReference>
<dbReference type="PROSITE" id="PS52045">
    <property type="entry name" value="NEPROSIN_PEP_CD"/>
    <property type="match status" value="1"/>
</dbReference>
<reference evidence="2" key="3">
    <citation type="journal article" date="2017" name="Nature">
        <title>Genome sequence of the progenitor of the wheat D genome Aegilops tauschii.</title>
        <authorList>
            <person name="Luo M.C."/>
            <person name="Gu Y.Q."/>
            <person name="Puiu D."/>
            <person name="Wang H."/>
            <person name="Twardziok S.O."/>
            <person name="Deal K.R."/>
            <person name="Huo N."/>
            <person name="Zhu T."/>
            <person name="Wang L."/>
            <person name="Wang Y."/>
            <person name="McGuire P.E."/>
            <person name="Liu S."/>
            <person name="Long H."/>
            <person name="Ramasamy R.K."/>
            <person name="Rodriguez J.C."/>
            <person name="Van S.L."/>
            <person name="Yuan L."/>
            <person name="Wang Z."/>
            <person name="Xia Z."/>
            <person name="Xiao L."/>
            <person name="Anderson O.D."/>
            <person name="Ouyang S."/>
            <person name="Liang Y."/>
            <person name="Zimin A.V."/>
            <person name="Pertea G."/>
            <person name="Qi P."/>
            <person name="Bennetzen J.L."/>
            <person name="Dai X."/>
            <person name="Dawson M.W."/>
            <person name="Muller H.G."/>
            <person name="Kugler K."/>
            <person name="Rivarola-Duarte L."/>
            <person name="Spannagl M."/>
            <person name="Mayer K.F.X."/>
            <person name="Lu F.H."/>
            <person name="Bevan M.W."/>
            <person name="Leroy P."/>
            <person name="Li P."/>
            <person name="You F.M."/>
            <person name="Sun Q."/>
            <person name="Liu Z."/>
            <person name="Lyons E."/>
            <person name="Wicker T."/>
            <person name="Salzberg S.L."/>
            <person name="Devos K.M."/>
            <person name="Dvorak J."/>
        </authorList>
    </citation>
    <scope>NUCLEOTIDE SEQUENCE [LARGE SCALE GENOMIC DNA]</scope>
    <source>
        <strain evidence="2">cv. AL8/78</strain>
    </source>
</reference>
<dbReference type="Proteomes" id="UP000015105">
    <property type="component" value="Chromosome 1D"/>
</dbReference>
<dbReference type="Pfam" id="PF03080">
    <property type="entry name" value="Neprosin"/>
    <property type="match status" value="1"/>
</dbReference>
<dbReference type="Gramene" id="AET1Gv20010500.1">
    <property type="protein sequence ID" value="AET1Gv20010500.1"/>
    <property type="gene ID" value="AET1Gv20010500"/>
</dbReference>
<reference evidence="2" key="4">
    <citation type="submission" date="2019-03" db="UniProtKB">
        <authorList>
            <consortium name="EnsemblPlants"/>
        </authorList>
    </citation>
    <scope>IDENTIFICATION</scope>
</reference>
<protein>
    <recommendedName>
        <fullName evidence="1">Neprosin PEP catalytic domain-containing protein</fullName>
    </recommendedName>
</protein>
<evidence type="ECO:0000259" key="1">
    <source>
        <dbReference type="PROSITE" id="PS52045"/>
    </source>
</evidence>
<dbReference type="STRING" id="200361.A0A452XIE0"/>
<evidence type="ECO:0000313" key="2">
    <source>
        <dbReference type="EnsemblPlants" id="AET1Gv20010500.1"/>
    </source>
</evidence>
<reference evidence="3" key="2">
    <citation type="journal article" date="2017" name="Nat. Plants">
        <title>The Aegilops tauschii genome reveals multiple impacts of transposons.</title>
        <authorList>
            <person name="Zhao G."/>
            <person name="Zou C."/>
            <person name="Li K."/>
            <person name="Wang K."/>
            <person name="Li T."/>
            <person name="Gao L."/>
            <person name="Zhang X."/>
            <person name="Wang H."/>
            <person name="Yang Z."/>
            <person name="Liu X."/>
            <person name="Jiang W."/>
            <person name="Mao L."/>
            <person name="Kong X."/>
            <person name="Jiao Y."/>
            <person name="Jia J."/>
        </authorList>
    </citation>
    <scope>NUCLEOTIDE SEQUENCE [LARGE SCALE GENOMIC DNA]</scope>
    <source>
        <strain evidence="3">cv. AL8/78</strain>
    </source>
</reference>
<accession>A0A452XIE0</accession>
<reference evidence="2" key="5">
    <citation type="journal article" date="2021" name="G3 (Bethesda)">
        <title>Aegilops tauschii genome assembly Aet v5.0 features greater sequence contiguity and improved annotation.</title>
        <authorList>
            <person name="Wang L."/>
            <person name="Zhu T."/>
            <person name="Rodriguez J.C."/>
            <person name="Deal K.R."/>
            <person name="Dubcovsky J."/>
            <person name="McGuire P.E."/>
            <person name="Lux T."/>
            <person name="Spannagl M."/>
            <person name="Mayer K.F.X."/>
            <person name="Baldrich P."/>
            <person name="Meyers B.C."/>
            <person name="Huo N."/>
            <person name="Gu Y.Q."/>
            <person name="Zhou H."/>
            <person name="Devos K.M."/>
            <person name="Bennetzen J.L."/>
            <person name="Unver T."/>
            <person name="Budak H."/>
            <person name="Gulick P.J."/>
            <person name="Galiba G."/>
            <person name="Kalapos B."/>
            <person name="Nelson D.R."/>
            <person name="Li P."/>
            <person name="You F.M."/>
            <person name="Luo M.C."/>
            <person name="Dvorak J."/>
        </authorList>
    </citation>
    <scope>NUCLEOTIDE SEQUENCE [LARGE SCALE GENOMIC DNA]</scope>
    <source>
        <strain evidence="2">cv. AL8/78</strain>
    </source>
</reference>
<name>A0A452XIE0_AEGTS</name>
<feature type="domain" description="Neprosin PEP catalytic" evidence="1">
    <location>
        <begin position="78"/>
        <end position="332"/>
    </location>
</feature>